<dbReference type="EMBL" id="BAABGM010000001">
    <property type="protein sequence ID" value="GAA4397497.1"/>
    <property type="molecule type" value="Genomic_DNA"/>
</dbReference>
<accession>A0ABP8JX68</accession>
<evidence type="ECO:0000256" key="1">
    <source>
        <dbReference type="SAM" id="MobiDB-lite"/>
    </source>
</evidence>
<protein>
    <recommendedName>
        <fullName evidence="5">DUF1700 domain-containing protein</fullName>
    </recommendedName>
</protein>
<feature type="transmembrane region" description="Helical" evidence="2">
    <location>
        <begin position="150"/>
        <end position="167"/>
    </location>
</feature>
<keyword evidence="2" id="KW-0472">Membrane</keyword>
<feature type="transmembrane region" description="Helical" evidence="2">
    <location>
        <begin position="173"/>
        <end position="195"/>
    </location>
</feature>
<keyword evidence="2" id="KW-1133">Transmembrane helix</keyword>
<dbReference type="Pfam" id="PF22564">
    <property type="entry name" value="HAAS"/>
    <property type="match status" value="1"/>
</dbReference>
<keyword evidence="2" id="KW-0812">Transmembrane</keyword>
<evidence type="ECO:0000313" key="4">
    <source>
        <dbReference type="Proteomes" id="UP001500945"/>
    </source>
</evidence>
<evidence type="ECO:0000256" key="2">
    <source>
        <dbReference type="SAM" id="Phobius"/>
    </source>
</evidence>
<reference evidence="4" key="1">
    <citation type="journal article" date="2019" name="Int. J. Syst. Evol. Microbiol.">
        <title>The Global Catalogue of Microorganisms (GCM) 10K type strain sequencing project: providing services to taxonomists for standard genome sequencing and annotation.</title>
        <authorList>
            <consortium name="The Broad Institute Genomics Platform"/>
            <consortium name="The Broad Institute Genome Sequencing Center for Infectious Disease"/>
            <person name="Wu L."/>
            <person name="Ma J."/>
        </authorList>
    </citation>
    <scope>NUCLEOTIDE SEQUENCE [LARGE SCALE GENOMIC DNA]</scope>
    <source>
        <strain evidence="4">JCM 17809</strain>
    </source>
</reference>
<organism evidence="3 4">
    <name type="scientific">Fodinibacter luteus</name>
    <dbReference type="NCBI Taxonomy" id="552064"/>
    <lineage>
        <taxon>Bacteria</taxon>
        <taxon>Bacillati</taxon>
        <taxon>Actinomycetota</taxon>
        <taxon>Actinomycetes</taxon>
        <taxon>Micrococcales</taxon>
        <taxon>Intrasporangiaceae</taxon>
        <taxon>Fodinibacter (ex Wang et al. 2009)</taxon>
    </lineage>
</organism>
<keyword evidence="4" id="KW-1185">Reference proteome</keyword>
<sequence length="210" mass="21942">MRNLDHPDVRAWLARLDTESAVLPDERRTELRADVEEILEGATTGSAEDDAAVARVLADLGDPADVVAEAGGYAVPLGGRGPEPGAPRDDGGAPEEAGPPWLEVATIALLAASVVLALVPATEAFAPVPWFLGTLLVLLSRRWGAADKGLAVLAFGVLGVPFVLLGRDELPTGASLVVSVLLVVLWVGAAGRLLLRARSPRDQGRGLRMR</sequence>
<dbReference type="Proteomes" id="UP001500945">
    <property type="component" value="Unassembled WGS sequence"/>
</dbReference>
<evidence type="ECO:0000313" key="3">
    <source>
        <dbReference type="EMBL" id="GAA4397497.1"/>
    </source>
</evidence>
<evidence type="ECO:0008006" key="5">
    <source>
        <dbReference type="Google" id="ProtNLM"/>
    </source>
</evidence>
<name>A0ABP8JX68_9MICO</name>
<gene>
    <name evidence="3" type="ORF">GCM10023168_02500</name>
</gene>
<feature type="region of interest" description="Disordered" evidence="1">
    <location>
        <begin position="75"/>
        <end position="97"/>
    </location>
</feature>
<dbReference type="RefSeq" id="WP_345201404.1">
    <property type="nucleotide sequence ID" value="NZ_BAABGM010000001.1"/>
</dbReference>
<comment type="caution">
    <text evidence="3">The sequence shown here is derived from an EMBL/GenBank/DDBJ whole genome shotgun (WGS) entry which is preliminary data.</text>
</comment>
<proteinExistence type="predicted"/>